<dbReference type="Pfam" id="PF02515">
    <property type="entry name" value="CoA_transf_3"/>
    <property type="match status" value="1"/>
</dbReference>
<dbReference type="InterPro" id="IPR044855">
    <property type="entry name" value="CoA-Trfase_III_dom3_sf"/>
</dbReference>
<dbReference type="OMA" id="VVIDPFR"/>
<evidence type="ECO:0000313" key="5">
    <source>
        <dbReference type="EMBL" id="CKS99963.1"/>
    </source>
</evidence>
<dbReference type="Gene3D" id="3.40.50.10540">
    <property type="entry name" value="Crotonobetainyl-coa:carnitine coa-transferase, domain 1"/>
    <property type="match status" value="1"/>
</dbReference>
<dbReference type="InterPro" id="IPR003673">
    <property type="entry name" value="CoA-Trfase_fam_III"/>
</dbReference>
<organism evidence="5 6">
    <name type="scientific">Mycobacterium tuberculosis</name>
    <dbReference type="NCBI Taxonomy" id="1773"/>
    <lineage>
        <taxon>Bacteria</taxon>
        <taxon>Bacillati</taxon>
        <taxon>Actinomycetota</taxon>
        <taxon>Actinomycetes</taxon>
        <taxon>Mycobacteriales</taxon>
        <taxon>Mycobacteriaceae</taxon>
        <taxon>Mycobacterium</taxon>
        <taxon>Mycobacterium tuberculosis complex</taxon>
    </lineage>
</organism>
<accession>A0A655AKD7</accession>
<dbReference type="Proteomes" id="UP000048948">
    <property type="component" value="Unassembled WGS sequence"/>
</dbReference>
<proteinExistence type="inferred from homology"/>
<reference evidence="5 6" key="1">
    <citation type="submission" date="2015-03" db="EMBL/GenBank/DDBJ databases">
        <authorList>
            <consortium name="Pathogen Informatics"/>
        </authorList>
    </citation>
    <scope>NUCLEOTIDE SEQUENCE [LARGE SCALE GENOMIC DNA]</scope>
    <source>
        <strain evidence="5 6">Bir 172</strain>
    </source>
</reference>
<protein>
    <recommendedName>
        <fullName evidence="4">Alpha-methylacyl-CoA racemase</fullName>
        <ecNumber evidence="3">5.1.99.4</ecNumber>
    </recommendedName>
</protein>
<dbReference type="Gene3D" id="3.30.60.110">
    <property type="match status" value="1"/>
</dbReference>
<dbReference type="InterPro" id="IPR023606">
    <property type="entry name" value="CoA-Trfase_III_dom_1_sf"/>
</dbReference>
<gene>
    <name evidence="5" type="primary">frc_3</name>
    <name evidence="5" type="ORF">ERS027646_02814</name>
</gene>
<dbReference type="GO" id="GO:0008111">
    <property type="term" value="F:alpha-methylacyl-CoA racemase activity"/>
    <property type="evidence" value="ECO:0007669"/>
    <property type="project" value="UniProtKB-EC"/>
</dbReference>
<name>A0A655AKD7_MYCTX</name>
<dbReference type="AlphaFoldDB" id="A0A655AKD7"/>
<dbReference type="SUPFAM" id="SSF89796">
    <property type="entry name" value="CoA-transferase family III (CaiB/BaiF)"/>
    <property type="match status" value="1"/>
</dbReference>
<dbReference type="GO" id="GO:0016740">
    <property type="term" value="F:transferase activity"/>
    <property type="evidence" value="ECO:0007669"/>
    <property type="project" value="UniProtKB-KW"/>
</dbReference>
<dbReference type="FunFam" id="3.40.50.10540:FF:000004">
    <property type="entry name" value="Probable alpha-methylacyl-CoA racemase mcr"/>
    <property type="match status" value="1"/>
</dbReference>
<evidence type="ECO:0000256" key="2">
    <source>
        <dbReference type="ARBA" id="ARBA00023235"/>
    </source>
</evidence>
<sequence length="395" mass="42784">MWLTLIDDAVTELRRHDLRRYAVEGVNGRRKAGTFMAGPLSGLRVVELAGIGPGPHAAMILGDLGADVVRIDRPSSVDGISRDAMLRNRRIVTADLKSDQGLELALKLIAKADVLIEGYRPGVTERLGLGPEECAKVNDRLIYARMTGWGQTGPRSQQAGHDINYISLNGILHAIGRGDERPVPPLNLVGDFGGGSMFLLVGILAALWERQSSGKGQVVDAAMVDGSSVLIQMMWAMRATGMWTDTRGANMLDGGAPYYDTYECADGRYVAVGAIEPQFYAAMLAGLGLDAAELPPQNDRARWPELRALLTEAFASHDRDHWGAVFANSDACVTPVLAFGEVHNEPHIIERNTFYEANGGWQPMPAPRFSRTASSQPRPPAATIDIEAVLTDWDG</sequence>
<evidence type="ECO:0000256" key="4">
    <source>
        <dbReference type="ARBA" id="ARBA00074506"/>
    </source>
</evidence>
<evidence type="ECO:0000256" key="1">
    <source>
        <dbReference type="ARBA" id="ARBA00008383"/>
    </source>
</evidence>
<evidence type="ECO:0000313" key="6">
    <source>
        <dbReference type="Proteomes" id="UP000048948"/>
    </source>
</evidence>
<keyword evidence="5" id="KW-0808">Transferase</keyword>
<dbReference type="EC" id="5.1.99.4" evidence="3"/>
<dbReference type="PANTHER" id="PTHR48228:SF5">
    <property type="entry name" value="ALPHA-METHYLACYL-COA RACEMASE"/>
    <property type="match status" value="1"/>
</dbReference>
<evidence type="ECO:0000256" key="3">
    <source>
        <dbReference type="ARBA" id="ARBA00066407"/>
    </source>
</evidence>
<dbReference type="PANTHER" id="PTHR48228">
    <property type="entry name" value="SUCCINYL-COA--D-CITRAMALATE COA-TRANSFERASE"/>
    <property type="match status" value="1"/>
</dbReference>
<dbReference type="InterPro" id="IPR050509">
    <property type="entry name" value="CoA-transferase_III"/>
</dbReference>
<keyword evidence="2" id="KW-0413">Isomerase</keyword>
<dbReference type="FunFam" id="3.30.1540.10:FF:000004">
    <property type="entry name" value="Probable alpha-methylacyl-CoA racemase mcr"/>
    <property type="match status" value="1"/>
</dbReference>
<dbReference type="Gene3D" id="3.30.1540.10">
    <property type="entry name" value="formyl-coa transferase, domain 3"/>
    <property type="match status" value="1"/>
</dbReference>
<comment type="similarity">
    <text evidence="1">Belongs to the CoA-transferase III family.</text>
</comment>
<dbReference type="EMBL" id="CNGE01000567">
    <property type="protein sequence ID" value="CKS99963.1"/>
    <property type="molecule type" value="Genomic_DNA"/>
</dbReference>